<feature type="transmembrane region" description="Helical" evidence="8">
    <location>
        <begin position="227"/>
        <end position="247"/>
    </location>
</feature>
<dbReference type="CDD" id="cd13962">
    <property type="entry name" value="PT_UbiA_UBIAD1"/>
    <property type="match status" value="1"/>
</dbReference>
<protein>
    <recommendedName>
        <fullName evidence="8 9">1,4-dihydroxy-2-naphthoate octaprenyltransferase</fullName>
        <shortName evidence="8">DHNA-octaprenyltransferase</shortName>
        <ecNumber evidence="8 9">2.5.1.74</ecNumber>
    </recommendedName>
</protein>
<dbReference type="GO" id="GO:0042371">
    <property type="term" value="P:vitamin K biosynthetic process"/>
    <property type="evidence" value="ECO:0007669"/>
    <property type="project" value="TreeGrafter"/>
</dbReference>
<dbReference type="PIRSF" id="PIRSF005355">
    <property type="entry name" value="UBIAD1"/>
    <property type="match status" value="1"/>
</dbReference>
<dbReference type="PANTHER" id="PTHR13929:SF0">
    <property type="entry name" value="UBIA PRENYLTRANSFERASE DOMAIN-CONTAINING PROTEIN 1"/>
    <property type="match status" value="1"/>
</dbReference>
<dbReference type="EMBL" id="QPJO01000002">
    <property type="protein sequence ID" value="RCW92799.1"/>
    <property type="molecule type" value="Genomic_DNA"/>
</dbReference>
<organism evidence="10 11">
    <name type="scientific">Winogradskyella arenosi</name>
    <dbReference type="NCBI Taxonomy" id="533325"/>
    <lineage>
        <taxon>Bacteria</taxon>
        <taxon>Pseudomonadati</taxon>
        <taxon>Bacteroidota</taxon>
        <taxon>Flavobacteriia</taxon>
        <taxon>Flavobacteriales</taxon>
        <taxon>Flavobacteriaceae</taxon>
        <taxon>Winogradskyella</taxon>
    </lineage>
</organism>
<dbReference type="GO" id="GO:0009234">
    <property type="term" value="P:menaquinone biosynthetic process"/>
    <property type="evidence" value="ECO:0007669"/>
    <property type="project" value="UniProtKB-UniRule"/>
</dbReference>
<feature type="transmembrane region" description="Helical" evidence="8">
    <location>
        <begin position="12"/>
        <end position="34"/>
    </location>
</feature>
<keyword evidence="6 8" id="KW-1133">Transmembrane helix</keyword>
<dbReference type="GO" id="GO:0046428">
    <property type="term" value="F:1,4-dihydroxy-2-naphthoate polyprenyltransferase activity"/>
    <property type="evidence" value="ECO:0007669"/>
    <property type="project" value="UniProtKB-UniRule"/>
</dbReference>
<evidence type="ECO:0000256" key="4">
    <source>
        <dbReference type="ARBA" id="ARBA00022679"/>
    </source>
</evidence>
<keyword evidence="5 8" id="KW-0812">Transmembrane</keyword>
<reference evidence="10 11" key="1">
    <citation type="submission" date="2018-07" db="EMBL/GenBank/DDBJ databases">
        <title>Genomic Encyclopedia of Type Strains, Phase III (KMG-III): the genomes of soil and plant-associated and newly described type strains.</title>
        <authorList>
            <person name="Whitman W."/>
        </authorList>
    </citation>
    <scope>NUCLEOTIDE SEQUENCE [LARGE SCALE GENOMIC DNA]</scope>
    <source>
        <strain evidence="10 11">CECT 7958</strain>
    </source>
</reference>
<feature type="transmembrane region" description="Helical" evidence="8">
    <location>
        <begin position="152"/>
        <end position="173"/>
    </location>
</feature>
<evidence type="ECO:0000256" key="8">
    <source>
        <dbReference type="HAMAP-Rule" id="MF_01937"/>
    </source>
</evidence>
<proteinExistence type="inferred from homology"/>
<feature type="transmembrane region" description="Helical" evidence="8">
    <location>
        <begin position="40"/>
        <end position="60"/>
    </location>
</feature>
<comment type="pathway">
    <text evidence="8">Quinol/quinone metabolism; menaquinone biosynthesis; menaquinol from 1,4-dihydroxy-2-naphthoate: step 1/2.</text>
</comment>
<keyword evidence="2 8" id="KW-0474">Menaquinone biosynthesis</keyword>
<evidence type="ECO:0000313" key="10">
    <source>
        <dbReference type="EMBL" id="RCW92799.1"/>
    </source>
</evidence>
<feature type="transmembrane region" description="Helical" evidence="8">
    <location>
        <begin position="179"/>
        <end position="198"/>
    </location>
</feature>
<evidence type="ECO:0000256" key="9">
    <source>
        <dbReference type="NCBIfam" id="TIGR00751"/>
    </source>
</evidence>
<comment type="caution">
    <text evidence="10">The sequence shown here is derived from an EMBL/GenBank/DDBJ whole genome shotgun (WGS) entry which is preliminary data.</text>
</comment>
<keyword evidence="7 8" id="KW-0472">Membrane</keyword>
<dbReference type="InterPro" id="IPR044878">
    <property type="entry name" value="UbiA_sf"/>
</dbReference>
<dbReference type="PANTHER" id="PTHR13929">
    <property type="entry name" value="1,4-DIHYDROXY-2-NAPHTHOATE OCTAPRENYLTRANSFERASE"/>
    <property type="match status" value="1"/>
</dbReference>
<evidence type="ECO:0000313" key="11">
    <source>
        <dbReference type="Proteomes" id="UP000253436"/>
    </source>
</evidence>
<name>A0A368ZIW8_9FLAO</name>
<feature type="transmembrane region" description="Helical" evidence="8">
    <location>
        <begin position="282"/>
        <end position="302"/>
    </location>
</feature>
<evidence type="ECO:0000256" key="3">
    <source>
        <dbReference type="ARBA" id="ARBA00022475"/>
    </source>
</evidence>
<comment type="subcellular location">
    <subcellularLocation>
        <location evidence="8">Cell membrane</location>
        <topology evidence="8">Multi-pass membrane protein</topology>
    </subcellularLocation>
    <subcellularLocation>
        <location evidence="1">Membrane</location>
        <topology evidence="1">Multi-pass membrane protein</topology>
    </subcellularLocation>
</comment>
<evidence type="ECO:0000256" key="6">
    <source>
        <dbReference type="ARBA" id="ARBA00022989"/>
    </source>
</evidence>
<comment type="catalytic activity">
    <reaction evidence="8">
        <text>an all-trans-polyprenyl diphosphate + 1,4-dihydroxy-2-naphthoate + H(+) = a 2-demethylmenaquinol + CO2 + diphosphate</text>
        <dbReference type="Rhea" id="RHEA:26478"/>
        <dbReference type="Rhea" id="RHEA-COMP:9563"/>
        <dbReference type="Rhea" id="RHEA-COMP:9564"/>
        <dbReference type="ChEBI" id="CHEBI:11173"/>
        <dbReference type="ChEBI" id="CHEBI:15378"/>
        <dbReference type="ChEBI" id="CHEBI:16526"/>
        <dbReference type="ChEBI" id="CHEBI:33019"/>
        <dbReference type="ChEBI" id="CHEBI:55437"/>
        <dbReference type="ChEBI" id="CHEBI:58914"/>
        <dbReference type="EC" id="2.5.1.74"/>
    </reaction>
</comment>
<dbReference type="Proteomes" id="UP000253436">
    <property type="component" value="Unassembled WGS sequence"/>
</dbReference>
<dbReference type="GO" id="GO:0005886">
    <property type="term" value="C:plasma membrane"/>
    <property type="evidence" value="ECO:0007669"/>
    <property type="project" value="UniProtKB-SubCell"/>
</dbReference>
<dbReference type="AlphaFoldDB" id="A0A368ZIW8"/>
<dbReference type="PROSITE" id="PS51257">
    <property type="entry name" value="PROKAR_LIPOPROTEIN"/>
    <property type="match status" value="1"/>
</dbReference>
<dbReference type="Gene3D" id="1.10.357.140">
    <property type="entry name" value="UbiA prenyltransferase"/>
    <property type="match status" value="1"/>
</dbReference>
<dbReference type="HAMAP" id="MF_01937">
    <property type="entry name" value="MenA_1"/>
    <property type="match status" value="1"/>
</dbReference>
<dbReference type="Pfam" id="PF01040">
    <property type="entry name" value="UbiA"/>
    <property type="match status" value="1"/>
</dbReference>
<evidence type="ECO:0000256" key="2">
    <source>
        <dbReference type="ARBA" id="ARBA00022428"/>
    </source>
</evidence>
<evidence type="ECO:0000256" key="1">
    <source>
        <dbReference type="ARBA" id="ARBA00004141"/>
    </source>
</evidence>
<feature type="transmembrane region" description="Helical" evidence="8">
    <location>
        <begin position="121"/>
        <end position="140"/>
    </location>
</feature>
<accession>A0A368ZIW8</accession>
<evidence type="ECO:0000256" key="5">
    <source>
        <dbReference type="ARBA" id="ARBA00022692"/>
    </source>
</evidence>
<keyword evidence="4 8" id="KW-0808">Transferase</keyword>
<evidence type="ECO:0000256" key="7">
    <source>
        <dbReference type="ARBA" id="ARBA00023136"/>
    </source>
</evidence>
<dbReference type="NCBIfam" id="TIGR00751">
    <property type="entry name" value="menA"/>
    <property type="match status" value="1"/>
</dbReference>
<dbReference type="InterPro" id="IPR004657">
    <property type="entry name" value="MenA"/>
</dbReference>
<keyword evidence="3 8" id="KW-1003">Cell membrane</keyword>
<sequence length="303" mass="33304">MVMNKIKPWLSAIRLRTLPLSVSGIILGSCFAFYNGKFNGLVFALALLTTIALQVLSNLANDYGDGVRGTDNDERLGPQRAIQSGVITPQQMMNAIRLNIAVVIVVTLLLLYVAFGANQFVYVLLFTALGGLSVYAALNYTMGKSPYGYRALGDVFVFIFFGLVSTIGTYFLYVQQIDHLVLLPAVALGLLSVAVLNLNNMRDLESDTNAGKITLAIKLGKKGAKRYHFALVLGAMFLMVLFSILYYVEPYNFLYLIGFIPLIKHLNNVKKAEQANDFDSQLKVVALSTFLIAVLLGVGYILY</sequence>
<comment type="function">
    <text evidence="8">Conversion of 1,4-dihydroxy-2-naphthoate (DHNA) to demethylmenaquinone (DMK).</text>
</comment>
<keyword evidence="11" id="KW-1185">Reference proteome</keyword>
<gene>
    <name evidence="8" type="primary">menA</name>
    <name evidence="10" type="ORF">DFQ08_102835</name>
</gene>
<comment type="similarity">
    <text evidence="8">Belongs to the MenA family. Type 1 subfamily.</text>
</comment>
<feature type="transmembrane region" description="Helical" evidence="8">
    <location>
        <begin position="96"/>
        <end position="115"/>
    </location>
</feature>
<dbReference type="UniPathway" id="UPA00079">
    <property type="reaction ID" value="UER00168"/>
</dbReference>
<dbReference type="EC" id="2.5.1.74" evidence="8 9"/>
<dbReference type="InterPro" id="IPR000537">
    <property type="entry name" value="UbiA_prenyltransferase"/>
</dbReference>
<dbReference type="InterPro" id="IPR026046">
    <property type="entry name" value="UBIAD1"/>
</dbReference>